<dbReference type="CDD" id="cd00165">
    <property type="entry name" value="S4"/>
    <property type="match status" value="1"/>
</dbReference>
<dbReference type="PANTHER" id="PTHR47683:SF2">
    <property type="entry name" value="RNA-BINDING S4 DOMAIN-CONTAINING PROTEIN"/>
    <property type="match status" value="1"/>
</dbReference>
<evidence type="ECO:0000256" key="2">
    <source>
        <dbReference type="ARBA" id="ARBA00022884"/>
    </source>
</evidence>
<dbReference type="AlphaFoldDB" id="A0AA95EZ97"/>
<protein>
    <recommendedName>
        <fullName evidence="5">Pseudouridine synthase</fullName>
        <ecNumber evidence="5">5.4.99.-</ecNumber>
    </recommendedName>
</protein>
<dbReference type="InterPro" id="IPR042092">
    <property type="entry name" value="PsdUridine_s_RsuA/RluB/E/F_cat"/>
</dbReference>
<dbReference type="Pfam" id="PF01479">
    <property type="entry name" value="S4"/>
    <property type="match status" value="1"/>
</dbReference>
<evidence type="ECO:0000256" key="1">
    <source>
        <dbReference type="ARBA" id="ARBA00008348"/>
    </source>
</evidence>
<dbReference type="InterPro" id="IPR050343">
    <property type="entry name" value="RsuA_PseudoU_synthase"/>
</dbReference>
<dbReference type="GO" id="GO:0005829">
    <property type="term" value="C:cytosol"/>
    <property type="evidence" value="ECO:0007669"/>
    <property type="project" value="UniProtKB-ARBA"/>
</dbReference>
<dbReference type="PROSITE" id="PS01149">
    <property type="entry name" value="PSI_RSU"/>
    <property type="match status" value="1"/>
</dbReference>
<dbReference type="FunFam" id="3.30.70.1560:FF:000001">
    <property type="entry name" value="Pseudouridine synthase"/>
    <property type="match status" value="1"/>
</dbReference>
<evidence type="ECO:0000256" key="3">
    <source>
        <dbReference type="ARBA" id="ARBA00023235"/>
    </source>
</evidence>
<dbReference type="InterPro" id="IPR036986">
    <property type="entry name" value="S4_RNA-bd_sf"/>
</dbReference>
<dbReference type="EC" id="5.4.99.-" evidence="5"/>
<dbReference type="InterPro" id="IPR020103">
    <property type="entry name" value="PsdUridine_synth_cat_dom_sf"/>
</dbReference>
<comment type="similarity">
    <text evidence="1 5">Belongs to the pseudouridine synthase RsuA family.</text>
</comment>
<dbReference type="Proteomes" id="UP001178662">
    <property type="component" value="Chromosome"/>
</dbReference>
<dbReference type="Pfam" id="PF00849">
    <property type="entry name" value="PseudoU_synth_2"/>
    <property type="match status" value="1"/>
</dbReference>
<dbReference type="Gene3D" id="3.10.290.10">
    <property type="entry name" value="RNA-binding S4 domain"/>
    <property type="match status" value="1"/>
</dbReference>
<dbReference type="PROSITE" id="PS50889">
    <property type="entry name" value="S4"/>
    <property type="match status" value="1"/>
</dbReference>
<dbReference type="SUPFAM" id="SSF55120">
    <property type="entry name" value="Pseudouridine synthase"/>
    <property type="match status" value="1"/>
</dbReference>
<dbReference type="SMART" id="SM00363">
    <property type="entry name" value="S4"/>
    <property type="match status" value="1"/>
</dbReference>
<proteinExistence type="inferred from homology"/>
<reference evidence="7" key="1">
    <citation type="submission" date="2023-03" db="EMBL/GenBank/DDBJ databases">
        <title>Andean soil-derived lignocellulolytic bacterial consortium as a source of novel taxa and putative plastic-active enzymes.</title>
        <authorList>
            <person name="Diaz-Garcia L."/>
            <person name="Chuvochina M."/>
            <person name="Feuerriegel G."/>
            <person name="Bunk B."/>
            <person name="Sproer C."/>
            <person name="Streit W.R."/>
            <person name="Rodriguez L.M."/>
            <person name="Overmann J."/>
            <person name="Jimenez D.J."/>
        </authorList>
    </citation>
    <scope>NUCLEOTIDE SEQUENCE</scope>
    <source>
        <strain evidence="7">MAG 2441</strain>
    </source>
</reference>
<dbReference type="CDD" id="cd02870">
    <property type="entry name" value="PseudoU_synth_RsuA_like"/>
    <property type="match status" value="1"/>
</dbReference>
<dbReference type="GO" id="GO:0000455">
    <property type="term" value="P:enzyme-directed rRNA pseudouridine synthesis"/>
    <property type="evidence" value="ECO:0007669"/>
    <property type="project" value="UniProtKB-ARBA"/>
</dbReference>
<feature type="domain" description="RNA-binding S4" evidence="6">
    <location>
        <begin position="2"/>
        <end position="61"/>
    </location>
</feature>
<dbReference type="PANTHER" id="PTHR47683">
    <property type="entry name" value="PSEUDOURIDINE SYNTHASE FAMILY PROTEIN-RELATED"/>
    <property type="match status" value="1"/>
</dbReference>
<evidence type="ECO:0000313" key="8">
    <source>
        <dbReference type="Proteomes" id="UP001178662"/>
    </source>
</evidence>
<dbReference type="Gene3D" id="3.30.70.1560">
    <property type="entry name" value="Alpha-L RNA-binding motif"/>
    <property type="match status" value="1"/>
</dbReference>
<dbReference type="InterPro" id="IPR020094">
    <property type="entry name" value="TruA/RsuA/RluB/E/F_N"/>
</dbReference>
<dbReference type="InterPro" id="IPR002942">
    <property type="entry name" value="S4_RNA-bd"/>
</dbReference>
<dbReference type="SUPFAM" id="SSF55174">
    <property type="entry name" value="Alpha-L RNA-binding motif"/>
    <property type="match status" value="1"/>
</dbReference>
<dbReference type="GO" id="GO:0120159">
    <property type="term" value="F:rRNA pseudouridine synthase activity"/>
    <property type="evidence" value="ECO:0007669"/>
    <property type="project" value="UniProtKB-ARBA"/>
</dbReference>
<dbReference type="InterPro" id="IPR018496">
    <property type="entry name" value="PsdUridine_synth_RsuA/RluB_CS"/>
</dbReference>
<dbReference type="InterPro" id="IPR000748">
    <property type="entry name" value="PsdUridine_synth_RsuA/RluB/E/F"/>
</dbReference>
<dbReference type="EMBL" id="CP119317">
    <property type="protein sequence ID" value="WEK55651.1"/>
    <property type="molecule type" value="Genomic_DNA"/>
</dbReference>
<dbReference type="GO" id="GO:0003723">
    <property type="term" value="F:RNA binding"/>
    <property type="evidence" value="ECO:0007669"/>
    <property type="project" value="UniProtKB-KW"/>
</dbReference>
<evidence type="ECO:0000256" key="5">
    <source>
        <dbReference type="RuleBase" id="RU003887"/>
    </source>
</evidence>
<dbReference type="FunFam" id="3.10.290.10:FF:000003">
    <property type="entry name" value="Pseudouridine synthase"/>
    <property type="match status" value="1"/>
</dbReference>
<evidence type="ECO:0000256" key="4">
    <source>
        <dbReference type="PROSITE-ProRule" id="PRU00182"/>
    </source>
</evidence>
<organism evidence="7 8">
    <name type="scientific">Candidatus Cohnella colombiensis</name>
    <dbReference type="NCBI Taxonomy" id="3121368"/>
    <lineage>
        <taxon>Bacteria</taxon>
        <taxon>Bacillati</taxon>
        <taxon>Bacillota</taxon>
        <taxon>Bacilli</taxon>
        <taxon>Bacillales</taxon>
        <taxon>Paenibacillaceae</taxon>
        <taxon>Cohnella</taxon>
    </lineage>
</organism>
<name>A0AA95EZ97_9BACL</name>
<dbReference type="Gene3D" id="3.30.70.580">
    <property type="entry name" value="Pseudouridine synthase I, catalytic domain, N-terminal subdomain"/>
    <property type="match status" value="1"/>
</dbReference>
<evidence type="ECO:0000259" key="6">
    <source>
        <dbReference type="SMART" id="SM00363"/>
    </source>
</evidence>
<keyword evidence="8" id="KW-1185">Reference proteome</keyword>
<dbReference type="FunFam" id="3.30.70.580:FF:000005">
    <property type="entry name" value="Pseudouridine synthase"/>
    <property type="match status" value="1"/>
</dbReference>
<dbReference type="InterPro" id="IPR006145">
    <property type="entry name" value="PsdUridine_synth_RsuA/RluA"/>
</dbReference>
<dbReference type="NCBIfam" id="TIGR00093">
    <property type="entry name" value="pseudouridine synthase"/>
    <property type="match status" value="1"/>
</dbReference>
<sequence>MERLQKILANAGVASRRKCEELIAAGKVTVNGDVVTELGRKADPAVDIITVSGKPIKQESKMYIMFNKPKGVITSVSDEKGRSVVTDYLKDIKERLYPVGRLDYDSEGLLLLTNDGELANKLMHPRHHVAKTYHVTVERVPHGNDLEKLMRGIKLEDGITAPAELEYHDIDPDGKFATISITIREGRNRQVRRMFEAIHHPVIRLKRISFGGIFLNKLQRGKHRRLTADELKKLMHAIDQPDTGEITE</sequence>
<keyword evidence="2 4" id="KW-0694">RNA-binding</keyword>
<accession>A0AA95EZ97</accession>
<gene>
    <name evidence="7" type="ORF">P0Y55_06285</name>
</gene>
<evidence type="ECO:0000313" key="7">
    <source>
        <dbReference type="EMBL" id="WEK55651.1"/>
    </source>
</evidence>
<keyword evidence="3 5" id="KW-0413">Isomerase</keyword>